<evidence type="ECO:0000313" key="1">
    <source>
        <dbReference type="EMBL" id="VWP00425.1"/>
    </source>
</evidence>
<name>A0A5K1K5J6_9APHY</name>
<accession>A0A5K1K5J6</accession>
<keyword evidence="1" id="KW-0418">Kinase</keyword>
<dbReference type="EC" id="2.7.-.-" evidence="1"/>
<dbReference type="PANTHER" id="PTHR10492">
    <property type="match status" value="1"/>
</dbReference>
<organism evidence="1">
    <name type="scientific">Ganoderma boninense</name>
    <dbReference type="NCBI Taxonomy" id="34458"/>
    <lineage>
        <taxon>Eukaryota</taxon>
        <taxon>Fungi</taxon>
        <taxon>Dikarya</taxon>
        <taxon>Basidiomycota</taxon>
        <taxon>Agaricomycotina</taxon>
        <taxon>Agaricomycetes</taxon>
        <taxon>Polyporales</taxon>
        <taxon>Polyporaceae</taxon>
        <taxon>Ganoderma</taxon>
    </lineage>
</organism>
<dbReference type="EMBL" id="LR728466">
    <property type="protein sequence ID" value="VWP00425.1"/>
    <property type="molecule type" value="Genomic_DNA"/>
</dbReference>
<reference evidence="1" key="1">
    <citation type="submission" date="2019-10" db="EMBL/GenBank/DDBJ databases">
        <authorList>
            <person name="Nor Muhammad N."/>
        </authorList>
    </citation>
    <scope>NUCLEOTIDE SEQUENCE</scope>
</reference>
<sequence length="215" mass="23703">MLAPAFVYLREDGVRNIDHCLQVPVNDNDDLLEAAVRLSSPRTDLIRESRAIIWDESPTANCAVLAGVDDTCRRIMGNDLPLEGKVVVVSLDLFEQMTSSEQLIHFVYVPNVLTAPVSCLSRSILAPTNAQVVYIDTIINRISGGQRMYLAADSLKEIEDAGMESPDSVLDYVARQTPAALPPHFLTIKSNAVYRLMRNLSVEGWSRTSALLSSQ</sequence>
<dbReference type="AlphaFoldDB" id="A0A5K1K5J6"/>
<protein>
    <submittedName>
        <fullName evidence="1">Secreted effector kinase SteC )</fullName>
        <ecNumber evidence="1">2.7.-.-</ecNumber>
    </submittedName>
</protein>
<dbReference type="GO" id="GO:0016301">
    <property type="term" value="F:kinase activity"/>
    <property type="evidence" value="ECO:0007669"/>
    <property type="project" value="UniProtKB-KW"/>
</dbReference>
<gene>
    <name evidence="1" type="primary">D0ZIB5</name>
</gene>
<keyword evidence="1" id="KW-0808">Transferase</keyword>
<proteinExistence type="predicted"/>